<dbReference type="PRINTS" id="PR00463">
    <property type="entry name" value="EP450I"/>
</dbReference>
<organism evidence="9 10">
    <name type="scientific">Echria macrotheca</name>
    <dbReference type="NCBI Taxonomy" id="438768"/>
    <lineage>
        <taxon>Eukaryota</taxon>
        <taxon>Fungi</taxon>
        <taxon>Dikarya</taxon>
        <taxon>Ascomycota</taxon>
        <taxon>Pezizomycotina</taxon>
        <taxon>Sordariomycetes</taxon>
        <taxon>Sordariomycetidae</taxon>
        <taxon>Sordariales</taxon>
        <taxon>Schizotheciaceae</taxon>
        <taxon>Echria</taxon>
    </lineage>
</organism>
<keyword evidence="3 8" id="KW-0349">Heme</keyword>
<keyword evidence="5" id="KW-0560">Oxidoreductase</keyword>
<evidence type="ECO:0000256" key="7">
    <source>
        <dbReference type="ARBA" id="ARBA00023033"/>
    </source>
</evidence>
<dbReference type="Pfam" id="PF00067">
    <property type="entry name" value="p450"/>
    <property type="match status" value="1"/>
</dbReference>
<dbReference type="InterPro" id="IPR036396">
    <property type="entry name" value="Cyt_P450_sf"/>
</dbReference>
<evidence type="ECO:0000313" key="9">
    <source>
        <dbReference type="EMBL" id="KAK1751521.1"/>
    </source>
</evidence>
<dbReference type="Gene3D" id="1.10.630.10">
    <property type="entry name" value="Cytochrome P450"/>
    <property type="match status" value="1"/>
</dbReference>
<evidence type="ECO:0000256" key="4">
    <source>
        <dbReference type="ARBA" id="ARBA00022723"/>
    </source>
</evidence>
<dbReference type="InterPro" id="IPR002401">
    <property type="entry name" value="Cyt_P450_E_grp-I"/>
</dbReference>
<evidence type="ECO:0000256" key="1">
    <source>
        <dbReference type="ARBA" id="ARBA00001971"/>
    </source>
</evidence>
<keyword evidence="7 9" id="KW-0503">Monooxygenase</keyword>
<dbReference type="Proteomes" id="UP001239445">
    <property type="component" value="Unassembled WGS sequence"/>
</dbReference>
<evidence type="ECO:0000313" key="10">
    <source>
        <dbReference type="Proteomes" id="UP001239445"/>
    </source>
</evidence>
<sequence length="532" mass="60478">MPSTLVLALTTLAIASAGYWIAKIIALRGFYRTVPCPPHSFVWGHLKLIDEYNKKFPPETALPAVLTQINQDFNLPDIWYLDLWPFGPQFVMCSAPDAAAMPTTIQPMEQAPVVEEYFGRNLGKGFMEVTNGPTWKELHHMIAPALTPAATRTYHEMIVEEAKVFYDQLQKWAAKDEPVNLIDLASRYTYDVINRVFYGDSGERANAQTTHCQFLDDLSRLSEHILVYTLTMNPLKKRSVLKQMDGIVARMEREVEDRANARFAVLRREEDLSEKLSPGTILDRMLAARAQSGKPLDDRLMGLVRDNAKGVVAAGFNTTADTLVNAFILLAAFPDILAKMRDEHTHVFSPSFDETLSLLRSNPNLVKNLEYTTAFIHETLRIFPVGNSVRKPPKEIKSFTYKSKTYPIRDHIFMVLTHAMHHDPSIFPEPKRCLPERHLPLSSPPYPRSAYRPFERGPRSCLGSTLAVEEMRIALLMVARWFDFEHLVHGKNEVPLARFTDLDTKIGDAAFPIQRFTIGPRAPVEMKLTRRM</sequence>
<dbReference type="SUPFAM" id="SSF48264">
    <property type="entry name" value="Cytochrome P450"/>
    <property type="match status" value="1"/>
</dbReference>
<accession>A0AAJ0B8V3</accession>
<dbReference type="PANTHER" id="PTHR24305">
    <property type="entry name" value="CYTOCHROME P450"/>
    <property type="match status" value="1"/>
</dbReference>
<dbReference type="EMBL" id="MU839842">
    <property type="protein sequence ID" value="KAK1751521.1"/>
    <property type="molecule type" value="Genomic_DNA"/>
</dbReference>
<dbReference type="InterPro" id="IPR001128">
    <property type="entry name" value="Cyt_P450"/>
</dbReference>
<protein>
    <submittedName>
        <fullName evidence="9">Sterigmatocystin biosynthesis P450 monooxygenase stcS</fullName>
    </submittedName>
</protein>
<keyword evidence="10" id="KW-1185">Reference proteome</keyword>
<dbReference type="PRINTS" id="PR00385">
    <property type="entry name" value="P450"/>
</dbReference>
<evidence type="ECO:0000256" key="8">
    <source>
        <dbReference type="PIRSR" id="PIRSR602401-1"/>
    </source>
</evidence>
<evidence type="ECO:0000256" key="5">
    <source>
        <dbReference type="ARBA" id="ARBA00023002"/>
    </source>
</evidence>
<dbReference type="InterPro" id="IPR050121">
    <property type="entry name" value="Cytochrome_P450_monoxygenase"/>
</dbReference>
<dbReference type="GO" id="GO:0005506">
    <property type="term" value="F:iron ion binding"/>
    <property type="evidence" value="ECO:0007669"/>
    <property type="project" value="InterPro"/>
</dbReference>
<evidence type="ECO:0000256" key="6">
    <source>
        <dbReference type="ARBA" id="ARBA00023004"/>
    </source>
</evidence>
<comment type="pathway">
    <text evidence="2">Secondary metabolite biosynthesis.</text>
</comment>
<dbReference type="GO" id="GO:0020037">
    <property type="term" value="F:heme binding"/>
    <property type="evidence" value="ECO:0007669"/>
    <property type="project" value="InterPro"/>
</dbReference>
<comment type="cofactor">
    <cofactor evidence="1 8">
        <name>heme</name>
        <dbReference type="ChEBI" id="CHEBI:30413"/>
    </cofactor>
</comment>
<proteinExistence type="predicted"/>
<comment type="caution">
    <text evidence="9">The sequence shown here is derived from an EMBL/GenBank/DDBJ whole genome shotgun (WGS) entry which is preliminary data.</text>
</comment>
<dbReference type="GO" id="GO:0004497">
    <property type="term" value="F:monooxygenase activity"/>
    <property type="evidence" value="ECO:0007669"/>
    <property type="project" value="UniProtKB-KW"/>
</dbReference>
<feature type="binding site" description="axial binding residue" evidence="8">
    <location>
        <position position="461"/>
    </location>
    <ligand>
        <name>heme</name>
        <dbReference type="ChEBI" id="CHEBI:30413"/>
    </ligand>
    <ligandPart>
        <name>Fe</name>
        <dbReference type="ChEBI" id="CHEBI:18248"/>
    </ligandPart>
</feature>
<evidence type="ECO:0000256" key="2">
    <source>
        <dbReference type="ARBA" id="ARBA00005179"/>
    </source>
</evidence>
<dbReference type="PANTHER" id="PTHR24305:SF107">
    <property type="entry name" value="P450, PUTATIVE (EUROFUNG)-RELATED"/>
    <property type="match status" value="1"/>
</dbReference>
<keyword evidence="6 8" id="KW-0408">Iron</keyword>
<evidence type="ECO:0000256" key="3">
    <source>
        <dbReference type="ARBA" id="ARBA00022617"/>
    </source>
</evidence>
<keyword evidence="4 8" id="KW-0479">Metal-binding</keyword>
<gene>
    <name evidence="9" type="ORF">QBC47DRAFT_364526</name>
</gene>
<name>A0AAJ0B8V3_9PEZI</name>
<reference evidence="9" key="1">
    <citation type="submission" date="2023-06" db="EMBL/GenBank/DDBJ databases">
        <title>Genome-scale phylogeny and comparative genomics of the fungal order Sordariales.</title>
        <authorList>
            <consortium name="Lawrence Berkeley National Laboratory"/>
            <person name="Hensen N."/>
            <person name="Bonometti L."/>
            <person name="Westerberg I."/>
            <person name="Brannstrom I.O."/>
            <person name="Guillou S."/>
            <person name="Cros-Aarteil S."/>
            <person name="Calhoun S."/>
            <person name="Haridas S."/>
            <person name="Kuo A."/>
            <person name="Mondo S."/>
            <person name="Pangilinan J."/>
            <person name="Riley R."/>
            <person name="Labutti K."/>
            <person name="Andreopoulos B."/>
            <person name="Lipzen A."/>
            <person name="Chen C."/>
            <person name="Yanf M."/>
            <person name="Daum C."/>
            <person name="Ng V."/>
            <person name="Clum A."/>
            <person name="Steindorff A."/>
            <person name="Ohm R."/>
            <person name="Martin F."/>
            <person name="Silar P."/>
            <person name="Natvig D."/>
            <person name="Lalanne C."/>
            <person name="Gautier V."/>
            <person name="Ament-Velasquez S.L."/>
            <person name="Kruys A."/>
            <person name="Hutchinson M.I."/>
            <person name="Powell A.J."/>
            <person name="Barry K."/>
            <person name="Miller A.N."/>
            <person name="Grigoriev I.V."/>
            <person name="Debuchy R."/>
            <person name="Gladieux P."/>
            <person name="Thoren M.H."/>
            <person name="Johannesson H."/>
        </authorList>
    </citation>
    <scope>NUCLEOTIDE SEQUENCE</scope>
    <source>
        <strain evidence="9">PSN4</strain>
    </source>
</reference>
<dbReference type="AlphaFoldDB" id="A0AAJ0B8V3"/>
<dbReference type="GO" id="GO:0016705">
    <property type="term" value="F:oxidoreductase activity, acting on paired donors, with incorporation or reduction of molecular oxygen"/>
    <property type="evidence" value="ECO:0007669"/>
    <property type="project" value="InterPro"/>
</dbReference>